<dbReference type="Proteomes" id="UP000676996">
    <property type="component" value="Unassembled WGS sequence"/>
</dbReference>
<comment type="caution">
    <text evidence="3">The sequence shown here is derived from an EMBL/GenBank/DDBJ whole genome shotgun (WGS) entry which is preliminary data.</text>
</comment>
<dbReference type="RefSeq" id="WP_284054890.1">
    <property type="nucleotide sequence ID" value="NZ_JAGRQC010000004.1"/>
</dbReference>
<name>A0A8T4INA4_9SPHN</name>
<evidence type="ECO:0000256" key="2">
    <source>
        <dbReference type="SAM" id="Phobius"/>
    </source>
</evidence>
<keyword evidence="4" id="KW-1185">Reference proteome</keyword>
<feature type="compositionally biased region" description="Basic and acidic residues" evidence="1">
    <location>
        <begin position="45"/>
        <end position="100"/>
    </location>
</feature>
<gene>
    <name evidence="3" type="ORF">J7S20_14140</name>
</gene>
<organism evidence="3 4">
    <name type="scientific">Stakelama marina</name>
    <dbReference type="NCBI Taxonomy" id="2826939"/>
    <lineage>
        <taxon>Bacteria</taxon>
        <taxon>Pseudomonadati</taxon>
        <taxon>Pseudomonadota</taxon>
        <taxon>Alphaproteobacteria</taxon>
        <taxon>Sphingomonadales</taxon>
        <taxon>Sphingomonadaceae</taxon>
        <taxon>Stakelama</taxon>
    </lineage>
</organism>
<keyword evidence="2" id="KW-0472">Membrane</keyword>
<reference evidence="3" key="1">
    <citation type="submission" date="2021-04" db="EMBL/GenBank/DDBJ databases">
        <title>Ouciella asimina sp. nov., isolated from the surface seawater in the hydrothermal field of Okinawa Trough.</title>
        <authorList>
            <person name="Shuang W."/>
        </authorList>
    </citation>
    <scope>NUCLEOTIDE SEQUENCE</scope>
    <source>
        <strain evidence="3">LXI357</strain>
    </source>
</reference>
<protein>
    <submittedName>
        <fullName evidence="3">Uncharacterized protein</fullName>
    </submittedName>
</protein>
<keyword evidence="2" id="KW-0812">Transmembrane</keyword>
<evidence type="ECO:0000313" key="4">
    <source>
        <dbReference type="Proteomes" id="UP000676996"/>
    </source>
</evidence>
<keyword evidence="2" id="KW-1133">Transmembrane helix</keyword>
<dbReference type="AlphaFoldDB" id="A0A8T4INA4"/>
<feature type="transmembrane region" description="Helical" evidence="2">
    <location>
        <begin position="20"/>
        <end position="40"/>
    </location>
</feature>
<proteinExistence type="predicted"/>
<evidence type="ECO:0000313" key="3">
    <source>
        <dbReference type="EMBL" id="MBR0553646.1"/>
    </source>
</evidence>
<evidence type="ECO:0000256" key="1">
    <source>
        <dbReference type="SAM" id="MobiDB-lite"/>
    </source>
</evidence>
<feature type="region of interest" description="Disordered" evidence="1">
    <location>
        <begin position="45"/>
        <end position="113"/>
    </location>
</feature>
<accession>A0A8T4INA4</accession>
<sequence length="113" mass="12110">MPSTKSRARPAAFYTRTRTALIGLGVFAVGASAAAGVALWRRARRPSEGHAAPDLKADRHPDGSKRAPADFRPDPHAQVDESDREALRPATEKVRHRTETTEELNGAATVGTA</sequence>
<dbReference type="EMBL" id="JAGRQC010000004">
    <property type="protein sequence ID" value="MBR0553646.1"/>
    <property type="molecule type" value="Genomic_DNA"/>
</dbReference>